<gene>
    <name evidence="2" type="ORF">SAMN05216275_110149</name>
</gene>
<accession>A0A1I3SU96</accession>
<dbReference type="Proteomes" id="UP000199111">
    <property type="component" value="Unassembled WGS sequence"/>
</dbReference>
<dbReference type="RefSeq" id="WP_143120972.1">
    <property type="nucleotide sequence ID" value="NZ_FOQY01000010.1"/>
</dbReference>
<evidence type="ECO:0000313" key="3">
    <source>
        <dbReference type="Proteomes" id="UP000199111"/>
    </source>
</evidence>
<organism evidence="2 3">
    <name type="scientific">Streptosporangium canum</name>
    <dbReference type="NCBI Taxonomy" id="324952"/>
    <lineage>
        <taxon>Bacteria</taxon>
        <taxon>Bacillati</taxon>
        <taxon>Actinomycetota</taxon>
        <taxon>Actinomycetes</taxon>
        <taxon>Streptosporangiales</taxon>
        <taxon>Streptosporangiaceae</taxon>
        <taxon>Streptosporangium</taxon>
    </lineage>
</organism>
<evidence type="ECO:0000256" key="1">
    <source>
        <dbReference type="SAM" id="SignalP"/>
    </source>
</evidence>
<proteinExistence type="predicted"/>
<feature type="chain" id="PRO_5039464368" description="PknH-like extracellular domain-containing protein" evidence="1">
    <location>
        <begin position="23"/>
        <end position="218"/>
    </location>
</feature>
<dbReference type="GeneID" id="96299208"/>
<sequence length="218" mass="22875">MTRGIRTAVAAGVCAVLAGAVAACGAGTDHTAKDAGSELERLRGVLPKAQELPDGFSAWRGEGWKPPFRPADRDCRLVLDLAGGSSPEPAPGARVDATYPGDELGELAGIGLASYTGAGAERQFAELTQALEGCPVARSRLAGRRTSLRVSSLKLDAVGDDVQAKRLRGRLNGYPYEMHVVFARIGGTLISLVHTGIADVDVRRTQQLAQFLVDRAAV</sequence>
<evidence type="ECO:0008006" key="4">
    <source>
        <dbReference type="Google" id="ProtNLM"/>
    </source>
</evidence>
<keyword evidence="1" id="KW-0732">Signal</keyword>
<dbReference type="EMBL" id="FOQY01000010">
    <property type="protein sequence ID" value="SFJ60967.1"/>
    <property type="molecule type" value="Genomic_DNA"/>
</dbReference>
<dbReference type="PROSITE" id="PS51257">
    <property type="entry name" value="PROKAR_LIPOPROTEIN"/>
    <property type="match status" value="1"/>
</dbReference>
<name>A0A1I3SU96_9ACTN</name>
<protein>
    <recommendedName>
        <fullName evidence="4">PknH-like extracellular domain-containing protein</fullName>
    </recommendedName>
</protein>
<evidence type="ECO:0000313" key="2">
    <source>
        <dbReference type="EMBL" id="SFJ60967.1"/>
    </source>
</evidence>
<dbReference type="AlphaFoldDB" id="A0A1I3SU96"/>
<keyword evidence="3" id="KW-1185">Reference proteome</keyword>
<reference evidence="3" key="1">
    <citation type="submission" date="2016-10" db="EMBL/GenBank/DDBJ databases">
        <authorList>
            <person name="Varghese N."/>
            <person name="Submissions S."/>
        </authorList>
    </citation>
    <scope>NUCLEOTIDE SEQUENCE [LARGE SCALE GENOMIC DNA]</scope>
    <source>
        <strain evidence="3">CGMCC 4.2126</strain>
    </source>
</reference>
<feature type="signal peptide" evidence="1">
    <location>
        <begin position="1"/>
        <end position="22"/>
    </location>
</feature>